<dbReference type="OrthoDB" id="1060521at2759"/>
<accession>A0A2K2DJC3</accession>
<protein>
    <recommendedName>
        <fullName evidence="6">Reverse transcriptase zinc-binding domain-containing protein</fullName>
    </recommendedName>
</protein>
<gene>
    <name evidence="3" type="ORF">BRADI_1g13505v3</name>
</gene>
<evidence type="ECO:0000313" key="3">
    <source>
        <dbReference type="EMBL" id="PNT74375.1"/>
    </source>
</evidence>
<keyword evidence="5" id="KW-1185">Reference proteome</keyword>
<dbReference type="GO" id="GO:0003676">
    <property type="term" value="F:nucleic acid binding"/>
    <property type="evidence" value="ECO:0007669"/>
    <property type="project" value="InterPro"/>
</dbReference>
<dbReference type="EMBL" id="CM000880">
    <property type="protein sequence ID" value="PNT74375.1"/>
    <property type="molecule type" value="Genomic_DNA"/>
</dbReference>
<name>A0A2K2DJC3_BRADI</name>
<evidence type="ECO:0008006" key="6">
    <source>
        <dbReference type="Google" id="ProtNLM"/>
    </source>
</evidence>
<organism evidence="3">
    <name type="scientific">Brachypodium distachyon</name>
    <name type="common">Purple false brome</name>
    <name type="synonym">Trachynia distachya</name>
    <dbReference type="NCBI Taxonomy" id="15368"/>
    <lineage>
        <taxon>Eukaryota</taxon>
        <taxon>Viridiplantae</taxon>
        <taxon>Streptophyta</taxon>
        <taxon>Embryophyta</taxon>
        <taxon>Tracheophyta</taxon>
        <taxon>Spermatophyta</taxon>
        <taxon>Magnoliopsida</taxon>
        <taxon>Liliopsida</taxon>
        <taxon>Poales</taxon>
        <taxon>Poaceae</taxon>
        <taxon>BOP clade</taxon>
        <taxon>Pooideae</taxon>
        <taxon>Stipodae</taxon>
        <taxon>Brachypodieae</taxon>
        <taxon>Brachypodium</taxon>
    </lineage>
</organism>
<dbReference type="Pfam" id="PF13456">
    <property type="entry name" value="RVT_3"/>
    <property type="match status" value="1"/>
</dbReference>
<evidence type="ECO:0000313" key="5">
    <source>
        <dbReference type="Proteomes" id="UP000008810"/>
    </source>
</evidence>
<dbReference type="Gramene" id="PNT74375">
    <property type="protein sequence ID" value="PNT74375"/>
    <property type="gene ID" value="BRADI_1g13505v3"/>
</dbReference>
<reference evidence="4" key="3">
    <citation type="submission" date="2018-08" db="UniProtKB">
        <authorList>
            <consortium name="EnsemblPlants"/>
        </authorList>
    </citation>
    <scope>IDENTIFICATION</scope>
    <source>
        <strain evidence="4">cv. Bd21</strain>
    </source>
</reference>
<feature type="domain" description="RNase H type-1" evidence="1">
    <location>
        <begin position="188"/>
        <end position="246"/>
    </location>
</feature>
<dbReference type="EnsemblPlants" id="PNT74375">
    <property type="protein sequence ID" value="PNT74375"/>
    <property type="gene ID" value="BRADI_1g13505v3"/>
</dbReference>
<feature type="domain" description="Reverse transcriptase zinc-binding" evidence="2">
    <location>
        <begin position="36"/>
        <end position="112"/>
    </location>
</feature>
<evidence type="ECO:0000259" key="2">
    <source>
        <dbReference type="Pfam" id="PF13966"/>
    </source>
</evidence>
<dbReference type="GO" id="GO:0004523">
    <property type="term" value="F:RNA-DNA hybrid ribonuclease activity"/>
    <property type="evidence" value="ECO:0007669"/>
    <property type="project" value="InterPro"/>
</dbReference>
<dbReference type="InterPro" id="IPR026960">
    <property type="entry name" value="RVT-Znf"/>
</dbReference>
<dbReference type="InParanoid" id="A0A2K2DJC3"/>
<proteinExistence type="predicted"/>
<dbReference type="PANTHER" id="PTHR47074:SF47">
    <property type="entry name" value="RNASE H TYPE-1 DOMAIN-CONTAINING PROTEIN"/>
    <property type="match status" value="1"/>
</dbReference>
<dbReference type="Proteomes" id="UP000008810">
    <property type="component" value="Chromosome 1"/>
</dbReference>
<sequence>MEDFVSWQYSKLGIFTVKSSYHLEWDHQHGRKLRRTATHDTSNSPIWKILWSLNVPAKIKIHCWRSLLGAIPCFGVLANRNMQNFSQCPICQVDCESIGHVFFKCQRAKQIWEHLGLAPAIAAACDLESEGVVALGSLLLQPQEKAPMLPDVLRNDLIATAIWAKKKGSVGIERHGWQKSKEDFVKLNVDAAYDVDTRGGGTCAIIREDRGFFVAAAKCQFQFVEDAATAEAIALQDGLALVESVGCN</sequence>
<reference evidence="3" key="2">
    <citation type="submission" date="2017-06" db="EMBL/GenBank/DDBJ databases">
        <title>WGS assembly of Brachypodium distachyon.</title>
        <authorList>
            <consortium name="The International Brachypodium Initiative"/>
            <person name="Lucas S."/>
            <person name="Harmon-Smith M."/>
            <person name="Lail K."/>
            <person name="Tice H."/>
            <person name="Grimwood J."/>
            <person name="Bruce D."/>
            <person name="Barry K."/>
            <person name="Shu S."/>
            <person name="Lindquist E."/>
            <person name="Wang M."/>
            <person name="Pitluck S."/>
            <person name="Vogel J.P."/>
            <person name="Garvin D.F."/>
            <person name="Mockler T.C."/>
            <person name="Schmutz J."/>
            <person name="Rokhsar D."/>
            <person name="Bevan M.W."/>
        </authorList>
    </citation>
    <scope>NUCLEOTIDE SEQUENCE</scope>
    <source>
        <strain evidence="3">Bd21</strain>
    </source>
</reference>
<dbReference type="PANTHER" id="PTHR47074">
    <property type="entry name" value="BNAC02G40300D PROTEIN"/>
    <property type="match status" value="1"/>
</dbReference>
<evidence type="ECO:0000313" key="4">
    <source>
        <dbReference type="EnsemblPlants" id="PNT74375"/>
    </source>
</evidence>
<dbReference type="InterPro" id="IPR052929">
    <property type="entry name" value="RNase_H-like_EbsB-rel"/>
</dbReference>
<reference evidence="3 4" key="1">
    <citation type="journal article" date="2010" name="Nature">
        <title>Genome sequencing and analysis of the model grass Brachypodium distachyon.</title>
        <authorList>
            <consortium name="International Brachypodium Initiative"/>
        </authorList>
    </citation>
    <scope>NUCLEOTIDE SEQUENCE [LARGE SCALE GENOMIC DNA]</scope>
    <source>
        <strain evidence="3 4">Bd21</strain>
    </source>
</reference>
<dbReference type="InterPro" id="IPR002156">
    <property type="entry name" value="RNaseH_domain"/>
</dbReference>
<dbReference type="Pfam" id="PF13966">
    <property type="entry name" value="zf-RVT"/>
    <property type="match status" value="1"/>
</dbReference>
<evidence type="ECO:0000259" key="1">
    <source>
        <dbReference type="Pfam" id="PF13456"/>
    </source>
</evidence>
<dbReference type="AlphaFoldDB" id="A0A2K2DJC3"/>